<accession>A0A246BKG9</accession>
<gene>
    <name evidence="1" type="ORF">CBQ26_10945</name>
</gene>
<sequence length="71" mass="8082">MAPDAAALEALMTRVEARLLGGYHLHLTHHRVKRRAVHPLIRDVRPDAYGRIDFRRLWLGDARESAVRCGA</sequence>
<dbReference type="Proteomes" id="UP000197208">
    <property type="component" value="Unassembled WGS sequence"/>
</dbReference>
<dbReference type="RefSeq" id="WP_088248681.1">
    <property type="nucleotide sequence ID" value="NZ_BNAM01000006.1"/>
</dbReference>
<name>A0A246BKG9_9DEIO</name>
<evidence type="ECO:0000313" key="1">
    <source>
        <dbReference type="EMBL" id="OWL95782.1"/>
    </source>
</evidence>
<organism evidence="1 2">
    <name type="scientific">Deinococcus indicus</name>
    <dbReference type="NCBI Taxonomy" id="223556"/>
    <lineage>
        <taxon>Bacteria</taxon>
        <taxon>Thermotogati</taxon>
        <taxon>Deinococcota</taxon>
        <taxon>Deinococci</taxon>
        <taxon>Deinococcales</taxon>
        <taxon>Deinococcaceae</taxon>
        <taxon>Deinococcus</taxon>
    </lineage>
</organism>
<evidence type="ECO:0000313" key="2">
    <source>
        <dbReference type="Proteomes" id="UP000197208"/>
    </source>
</evidence>
<dbReference type="EMBL" id="NHMK01000014">
    <property type="protein sequence ID" value="OWL95782.1"/>
    <property type="molecule type" value="Genomic_DNA"/>
</dbReference>
<protein>
    <submittedName>
        <fullName evidence="1">Uncharacterized protein</fullName>
    </submittedName>
</protein>
<comment type="caution">
    <text evidence="1">The sequence shown here is derived from an EMBL/GenBank/DDBJ whole genome shotgun (WGS) entry which is preliminary data.</text>
</comment>
<keyword evidence="2" id="KW-1185">Reference proteome</keyword>
<dbReference type="AlphaFoldDB" id="A0A246BKG9"/>
<reference evidence="1 2" key="1">
    <citation type="submission" date="2017-05" db="EMBL/GenBank/DDBJ databases">
        <title>De novo genome assembly of Deniococcus indicus strain DR1.</title>
        <authorList>
            <person name="Chauhan D."/>
            <person name="Yennamalli R.M."/>
            <person name="Priyadarshini R."/>
        </authorList>
    </citation>
    <scope>NUCLEOTIDE SEQUENCE [LARGE SCALE GENOMIC DNA]</scope>
    <source>
        <strain evidence="1 2">DR1</strain>
    </source>
</reference>
<proteinExistence type="predicted"/>